<evidence type="ECO:0000313" key="3">
    <source>
        <dbReference type="Proteomes" id="UP000243797"/>
    </source>
</evidence>
<proteinExistence type="predicted"/>
<protein>
    <submittedName>
        <fullName evidence="2">ATP-dependent RNA helicase has1</fullName>
    </submittedName>
</protein>
<feature type="compositionally biased region" description="Low complexity" evidence="1">
    <location>
        <begin position="98"/>
        <end position="113"/>
    </location>
</feature>
<feature type="compositionally biased region" description="Low complexity" evidence="1">
    <location>
        <begin position="142"/>
        <end position="169"/>
    </location>
</feature>
<keyword evidence="2" id="KW-0347">Helicase</keyword>
<keyword evidence="2" id="KW-0547">Nucleotide-binding</keyword>
<comment type="caution">
    <text evidence="2">The sequence shown here is derived from an EMBL/GenBank/DDBJ whole genome shotgun (WGS) entry which is preliminary data.</text>
</comment>
<dbReference type="PANTHER" id="PTHR42053">
    <property type="match status" value="1"/>
</dbReference>
<dbReference type="STRING" id="2082308.A0A2K1QZP5"/>
<organism evidence="2 3">
    <name type="scientific">Sphaceloma murrayae</name>
    <dbReference type="NCBI Taxonomy" id="2082308"/>
    <lineage>
        <taxon>Eukaryota</taxon>
        <taxon>Fungi</taxon>
        <taxon>Dikarya</taxon>
        <taxon>Ascomycota</taxon>
        <taxon>Pezizomycotina</taxon>
        <taxon>Dothideomycetes</taxon>
        <taxon>Dothideomycetidae</taxon>
        <taxon>Myriangiales</taxon>
        <taxon>Elsinoaceae</taxon>
        <taxon>Sphaceloma</taxon>
    </lineage>
</organism>
<accession>A0A2K1QZP5</accession>
<name>A0A2K1QZP5_9PEZI</name>
<feature type="compositionally biased region" description="Basic and acidic residues" evidence="1">
    <location>
        <begin position="312"/>
        <end position="327"/>
    </location>
</feature>
<feature type="compositionally biased region" description="Polar residues" evidence="1">
    <location>
        <begin position="207"/>
        <end position="232"/>
    </location>
</feature>
<dbReference type="OrthoDB" id="5405654at2759"/>
<feature type="compositionally biased region" description="Acidic residues" evidence="1">
    <location>
        <begin position="328"/>
        <end position="345"/>
    </location>
</feature>
<dbReference type="GO" id="GO:0004386">
    <property type="term" value="F:helicase activity"/>
    <property type="evidence" value="ECO:0007669"/>
    <property type="project" value="UniProtKB-KW"/>
</dbReference>
<reference evidence="2 3" key="1">
    <citation type="submission" date="2017-06" db="EMBL/GenBank/DDBJ databases">
        <title>Draft genome sequence of a variant of Elsinoe murrayae.</title>
        <authorList>
            <person name="Cheng Q."/>
        </authorList>
    </citation>
    <scope>NUCLEOTIDE SEQUENCE [LARGE SCALE GENOMIC DNA]</scope>
    <source>
        <strain evidence="2 3">CQ-2017a</strain>
    </source>
</reference>
<feature type="region of interest" description="Disordered" evidence="1">
    <location>
        <begin position="280"/>
        <end position="345"/>
    </location>
</feature>
<keyword evidence="3" id="KW-1185">Reference proteome</keyword>
<dbReference type="EMBL" id="NKHZ01000025">
    <property type="protein sequence ID" value="PNS20508.1"/>
    <property type="molecule type" value="Genomic_DNA"/>
</dbReference>
<gene>
    <name evidence="2" type="ORF">CAC42_5958</name>
</gene>
<keyword evidence="2" id="KW-0378">Hydrolase</keyword>
<evidence type="ECO:0000313" key="2">
    <source>
        <dbReference type="EMBL" id="PNS20508.1"/>
    </source>
</evidence>
<sequence>MSAVTTTGTSGNLAATAAATFAASGQNGKAKRPVIQTSMSGAYPSELRTPLSAAPANLKRHDSFKSPVSPPSSYRDFLNKVQSPGGLMSPPNTSGSLSRFPSMDSASSASFDSQTGEEEHDSTKDDSTTPTNAHPPITRNASTDSSTSSWTVSSSSTDSTPPGSAAAGSSRRKPQSPRIMIPNNHTRIARPHSARTPHGLRIPHSPFTPSTMRSPMSARSVQSPYTTSAHPNTPWSAASFSPRMPFSPRNVQLPSIAKDKMSVPAGWTCRERTTVTTTYESIYDMRPLDPAPRGKRRKTVSSEEPPQITPTQERHDAAEKRSKSEEMVKEEDEHTTEEEETKDED</sequence>
<evidence type="ECO:0000256" key="1">
    <source>
        <dbReference type="SAM" id="MobiDB-lite"/>
    </source>
</evidence>
<keyword evidence="2" id="KW-0067">ATP-binding</keyword>
<feature type="region of interest" description="Disordered" evidence="1">
    <location>
        <begin position="22"/>
        <end position="232"/>
    </location>
</feature>
<dbReference type="Proteomes" id="UP000243797">
    <property type="component" value="Unassembled WGS sequence"/>
</dbReference>
<dbReference type="PANTHER" id="PTHR42053:SF1">
    <property type="match status" value="1"/>
</dbReference>
<dbReference type="AlphaFoldDB" id="A0A2K1QZP5"/>
<dbReference type="InParanoid" id="A0A2K1QZP5"/>